<sequence>MAIQKMPTRVRKTRTPVRTVAATERVSRFHPSYAIGNRRAHASVPDDIVSVEKNRRENKREEV</sequence>
<reference evidence="1 2" key="1">
    <citation type="journal article" date="2008" name="Nature">
        <title>The genome of the model beetle and pest Tribolium castaneum.</title>
        <authorList>
            <consortium name="Tribolium Genome Sequencing Consortium"/>
            <person name="Richards S."/>
            <person name="Gibbs R.A."/>
            <person name="Weinstock G.M."/>
            <person name="Brown S.J."/>
            <person name="Denell R."/>
            <person name="Beeman R.W."/>
            <person name="Gibbs R."/>
            <person name="Beeman R.W."/>
            <person name="Brown S.J."/>
            <person name="Bucher G."/>
            <person name="Friedrich M."/>
            <person name="Grimmelikhuijzen C.J."/>
            <person name="Klingler M."/>
            <person name="Lorenzen M."/>
            <person name="Richards S."/>
            <person name="Roth S."/>
            <person name="Schroder R."/>
            <person name="Tautz D."/>
            <person name="Zdobnov E.M."/>
            <person name="Muzny D."/>
            <person name="Gibbs R.A."/>
            <person name="Weinstock G.M."/>
            <person name="Attaway T."/>
            <person name="Bell S."/>
            <person name="Buhay C.J."/>
            <person name="Chandrabose M.N."/>
            <person name="Chavez D."/>
            <person name="Clerk-Blankenburg K.P."/>
            <person name="Cree A."/>
            <person name="Dao M."/>
            <person name="Davis C."/>
            <person name="Chacko J."/>
            <person name="Dinh H."/>
            <person name="Dugan-Rocha S."/>
            <person name="Fowler G."/>
            <person name="Garner T.T."/>
            <person name="Garnes J."/>
            <person name="Gnirke A."/>
            <person name="Hawes A."/>
            <person name="Hernandez J."/>
            <person name="Hines S."/>
            <person name="Holder M."/>
            <person name="Hume J."/>
            <person name="Jhangiani S.N."/>
            <person name="Joshi V."/>
            <person name="Khan Z.M."/>
            <person name="Jackson L."/>
            <person name="Kovar C."/>
            <person name="Kowis A."/>
            <person name="Lee S."/>
            <person name="Lewis L.R."/>
            <person name="Margolis J."/>
            <person name="Morgan M."/>
            <person name="Nazareth L.V."/>
            <person name="Nguyen N."/>
            <person name="Okwuonu G."/>
            <person name="Parker D."/>
            <person name="Richards S."/>
            <person name="Ruiz S.J."/>
            <person name="Santibanez J."/>
            <person name="Savard J."/>
            <person name="Scherer S.E."/>
            <person name="Schneider B."/>
            <person name="Sodergren E."/>
            <person name="Tautz D."/>
            <person name="Vattahil S."/>
            <person name="Villasana D."/>
            <person name="White C.S."/>
            <person name="Wright R."/>
            <person name="Park Y."/>
            <person name="Beeman R.W."/>
            <person name="Lord J."/>
            <person name="Oppert B."/>
            <person name="Lorenzen M."/>
            <person name="Brown S."/>
            <person name="Wang L."/>
            <person name="Savard J."/>
            <person name="Tautz D."/>
            <person name="Richards S."/>
            <person name="Weinstock G."/>
            <person name="Gibbs R.A."/>
            <person name="Liu Y."/>
            <person name="Worley K."/>
            <person name="Weinstock G."/>
            <person name="Elsik C.G."/>
            <person name="Reese J.T."/>
            <person name="Elhaik E."/>
            <person name="Landan G."/>
            <person name="Graur D."/>
            <person name="Arensburger P."/>
            <person name="Atkinson P."/>
            <person name="Beeman R.W."/>
            <person name="Beidler J."/>
            <person name="Brown S.J."/>
            <person name="Demuth J.P."/>
            <person name="Drury D.W."/>
            <person name="Du Y.Z."/>
            <person name="Fujiwara H."/>
            <person name="Lorenzen M."/>
            <person name="Maselli V."/>
            <person name="Osanai M."/>
            <person name="Park Y."/>
            <person name="Robertson H.M."/>
            <person name="Tu Z."/>
            <person name="Wang J.J."/>
            <person name="Wang S."/>
            <person name="Richards S."/>
            <person name="Song H."/>
            <person name="Zhang L."/>
            <person name="Sodergren E."/>
            <person name="Werner D."/>
            <person name="Stanke M."/>
            <person name="Morgenstern B."/>
            <person name="Solovyev V."/>
            <person name="Kosarev P."/>
            <person name="Brown G."/>
            <person name="Chen H.C."/>
            <person name="Ermolaeva O."/>
            <person name="Hlavina W."/>
            <person name="Kapustin Y."/>
            <person name="Kiryutin B."/>
            <person name="Kitts P."/>
            <person name="Maglott D."/>
            <person name="Pruitt K."/>
            <person name="Sapojnikov V."/>
            <person name="Souvorov A."/>
            <person name="Mackey A.J."/>
            <person name="Waterhouse R.M."/>
            <person name="Wyder S."/>
            <person name="Zdobnov E.M."/>
            <person name="Zdobnov E.M."/>
            <person name="Wyder S."/>
            <person name="Kriventseva E.V."/>
            <person name="Kadowaki T."/>
            <person name="Bork P."/>
            <person name="Aranda M."/>
            <person name="Bao R."/>
            <person name="Beermann A."/>
            <person name="Berns N."/>
            <person name="Bolognesi R."/>
            <person name="Bonneton F."/>
            <person name="Bopp D."/>
            <person name="Brown S.J."/>
            <person name="Bucher G."/>
            <person name="Butts T."/>
            <person name="Chaumot A."/>
            <person name="Denell R.E."/>
            <person name="Ferrier D.E."/>
            <person name="Friedrich M."/>
            <person name="Gordon C.M."/>
            <person name="Jindra M."/>
            <person name="Klingler M."/>
            <person name="Lan Q."/>
            <person name="Lattorff H.M."/>
            <person name="Laudet V."/>
            <person name="von Levetsow C."/>
            <person name="Liu Z."/>
            <person name="Lutz R."/>
            <person name="Lynch J.A."/>
            <person name="da Fonseca R.N."/>
            <person name="Posnien N."/>
            <person name="Reuter R."/>
            <person name="Roth S."/>
            <person name="Savard J."/>
            <person name="Schinko J.B."/>
            <person name="Schmitt C."/>
            <person name="Schoppmeier M."/>
            <person name="Schroder R."/>
            <person name="Shippy T.D."/>
            <person name="Simonnet F."/>
            <person name="Marques-Souza H."/>
            <person name="Tautz D."/>
            <person name="Tomoyasu Y."/>
            <person name="Trauner J."/>
            <person name="Van der Zee M."/>
            <person name="Vervoort M."/>
            <person name="Wittkopp N."/>
            <person name="Wimmer E.A."/>
            <person name="Yang X."/>
            <person name="Jones A.K."/>
            <person name="Sattelle D.B."/>
            <person name="Ebert P.R."/>
            <person name="Nelson D."/>
            <person name="Scott J.G."/>
            <person name="Beeman R.W."/>
            <person name="Muthukrishnan S."/>
            <person name="Kramer K.J."/>
            <person name="Arakane Y."/>
            <person name="Beeman R.W."/>
            <person name="Zhu Q."/>
            <person name="Hogenkamp D."/>
            <person name="Dixit R."/>
            <person name="Oppert B."/>
            <person name="Jiang H."/>
            <person name="Zou Z."/>
            <person name="Marshall J."/>
            <person name="Elpidina E."/>
            <person name="Vinokurov K."/>
            <person name="Oppert C."/>
            <person name="Zou Z."/>
            <person name="Evans J."/>
            <person name="Lu Z."/>
            <person name="Zhao P."/>
            <person name="Sumathipala N."/>
            <person name="Altincicek B."/>
            <person name="Vilcinskas A."/>
            <person name="Williams M."/>
            <person name="Hultmark D."/>
            <person name="Hetru C."/>
            <person name="Jiang H."/>
            <person name="Grimmelikhuijzen C.J."/>
            <person name="Hauser F."/>
            <person name="Cazzamali G."/>
            <person name="Williamson M."/>
            <person name="Park Y."/>
            <person name="Li B."/>
            <person name="Tanaka Y."/>
            <person name="Predel R."/>
            <person name="Neupert S."/>
            <person name="Schachtner J."/>
            <person name="Verleyen P."/>
            <person name="Raible F."/>
            <person name="Bork P."/>
            <person name="Friedrich M."/>
            <person name="Walden K.K."/>
            <person name="Robertson H.M."/>
            <person name="Angeli S."/>
            <person name="Foret S."/>
            <person name="Bucher G."/>
            <person name="Schuetz S."/>
            <person name="Maleszka R."/>
            <person name="Wimmer E.A."/>
            <person name="Beeman R.W."/>
            <person name="Lorenzen M."/>
            <person name="Tomoyasu Y."/>
            <person name="Miller S.C."/>
            <person name="Grossmann D."/>
            <person name="Bucher G."/>
        </authorList>
    </citation>
    <scope>NUCLEOTIDE SEQUENCE [LARGE SCALE GENOMIC DNA]</scope>
    <source>
        <strain evidence="1 2">Georgia GA2</strain>
    </source>
</reference>
<accession>D2A6B7</accession>
<evidence type="ECO:0000313" key="1">
    <source>
        <dbReference type="EMBL" id="EFA04950.1"/>
    </source>
</evidence>
<protein>
    <submittedName>
        <fullName evidence="1">Uncharacterized protein</fullName>
    </submittedName>
</protein>
<dbReference type="HOGENOM" id="CLU_2888660_0_0_1"/>
<dbReference type="Proteomes" id="UP000007266">
    <property type="component" value="Linkage group 6"/>
</dbReference>
<keyword evidence="2" id="KW-1185">Reference proteome</keyword>
<name>D2A6B7_TRICA</name>
<reference evidence="1 2" key="2">
    <citation type="journal article" date="2010" name="Nucleic Acids Res.">
        <title>BeetleBase in 2010: revisions to provide comprehensive genomic information for Tribolium castaneum.</title>
        <authorList>
            <person name="Kim H.S."/>
            <person name="Murphy T."/>
            <person name="Xia J."/>
            <person name="Caragea D."/>
            <person name="Park Y."/>
            <person name="Beeman R.W."/>
            <person name="Lorenzen M.D."/>
            <person name="Butcher S."/>
            <person name="Manak J.R."/>
            <person name="Brown S.J."/>
        </authorList>
    </citation>
    <scope>GENOME REANNOTATION</scope>
    <source>
        <strain evidence="1 2">Georgia GA2</strain>
    </source>
</reference>
<gene>
    <name evidence="1" type="primary">GLEAN_15017</name>
    <name evidence="1" type="ORF">TcasGA2_TC015017</name>
</gene>
<dbReference type="InParanoid" id="D2A6B7"/>
<proteinExistence type="predicted"/>
<dbReference type="AlphaFoldDB" id="D2A6B7"/>
<organism evidence="1 2">
    <name type="scientific">Tribolium castaneum</name>
    <name type="common">Red flour beetle</name>
    <dbReference type="NCBI Taxonomy" id="7070"/>
    <lineage>
        <taxon>Eukaryota</taxon>
        <taxon>Metazoa</taxon>
        <taxon>Ecdysozoa</taxon>
        <taxon>Arthropoda</taxon>
        <taxon>Hexapoda</taxon>
        <taxon>Insecta</taxon>
        <taxon>Pterygota</taxon>
        <taxon>Neoptera</taxon>
        <taxon>Endopterygota</taxon>
        <taxon>Coleoptera</taxon>
        <taxon>Polyphaga</taxon>
        <taxon>Cucujiformia</taxon>
        <taxon>Tenebrionidae</taxon>
        <taxon>Tenebrionidae incertae sedis</taxon>
        <taxon>Tribolium</taxon>
    </lineage>
</organism>
<evidence type="ECO:0000313" key="2">
    <source>
        <dbReference type="Proteomes" id="UP000007266"/>
    </source>
</evidence>
<dbReference type="EMBL" id="KQ971347">
    <property type="protein sequence ID" value="EFA04950.1"/>
    <property type="molecule type" value="Genomic_DNA"/>
</dbReference>